<sequence>MLKPRQQAKTVVNRPQLYLIPELKVLGKDELALAPDVIADFGWQDGDQLLVSTEGGSLLVTNLSQRDVALARFNREARGLISALESDESPLRRVRVFYKGKLVQTLEADEHECDEHCSHD</sequence>
<evidence type="ECO:0000313" key="2">
    <source>
        <dbReference type="Proteomes" id="UP000268033"/>
    </source>
</evidence>
<name>A0A3N1P1A5_9GAMM</name>
<gene>
    <name evidence="1" type="ORF">EDC28_106302</name>
</gene>
<comment type="caution">
    <text evidence="1">The sequence shown here is derived from an EMBL/GenBank/DDBJ whole genome shotgun (WGS) entry which is preliminary data.</text>
</comment>
<protein>
    <submittedName>
        <fullName evidence="1">Uncharacterized protein</fullName>
    </submittedName>
</protein>
<proteinExistence type="predicted"/>
<organism evidence="1 2">
    <name type="scientific">Gallaecimonas pentaromativorans</name>
    <dbReference type="NCBI Taxonomy" id="584787"/>
    <lineage>
        <taxon>Bacteria</taxon>
        <taxon>Pseudomonadati</taxon>
        <taxon>Pseudomonadota</taxon>
        <taxon>Gammaproteobacteria</taxon>
        <taxon>Enterobacterales</taxon>
        <taxon>Gallaecimonadaceae</taxon>
        <taxon>Gallaecimonas</taxon>
    </lineage>
</organism>
<accession>A0A3N1P1A5</accession>
<reference evidence="1 2" key="1">
    <citation type="submission" date="2018-11" db="EMBL/GenBank/DDBJ databases">
        <title>Genomic Encyclopedia of Type Strains, Phase IV (KMG-IV): sequencing the most valuable type-strain genomes for metagenomic binning, comparative biology and taxonomic classification.</title>
        <authorList>
            <person name="Goeker M."/>
        </authorList>
    </citation>
    <scope>NUCLEOTIDE SEQUENCE [LARGE SCALE GENOMIC DNA]</scope>
    <source>
        <strain evidence="1 2">DSM 21945</strain>
    </source>
</reference>
<dbReference type="Proteomes" id="UP000268033">
    <property type="component" value="Unassembled WGS sequence"/>
</dbReference>
<evidence type="ECO:0000313" key="1">
    <source>
        <dbReference type="EMBL" id="ROQ25052.1"/>
    </source>
</evidence>
<dbReference type="STRING" id="584787.GCA_001247655_03903"/>
<dbReference type="AlphaFoldDB" id="A0A3N1P1A5"/>
<dbReference type="RefSeq" id="WP_123421891.1">
    <property type="nucleotide sequence ID" value="NZ_RJUL01000006.1"/>
</dbReference>
<keyword evidence="2" id="KW-1185">Reference proteome</keyword>
<dbReference type="EMBL" id="RJUL01000006">
    <property type="protein sequence ID" value="ROQ25052.1"/>
    <property type="molecule type" value="Genomic_DNA"/>
</dbReference>